<protein>
    <submittedName>
        <fullName evidence="2">Uncharacterized protein</fullName>
    </submittedName>
</protein>
<dbReference type="EMBL" id="CT868607">
    <property type="protein sequence ID" value="CAK87035.1"/>
    <property type="molecule type" value="Genomic_DNA"/>
</dbReference>
<dbReference type="InterPro" id="IPR036890">
    <property type="entry name" value="HATPase_C_sf"/>
</dbReference>
<dbReference type="PANTHER" id="PTHR43719:SF28">
    <property type="entry name" value="PEROXIDE STRESS-ACTIVATED HISTIDINE KINASE MAK1-RELATED"/>
    <property type="match status" value="1"/>
</dbReference>
<evidence type="ECO:0000256" key="1">
    <source>
        <dbReference type="ARBA" id="ARBA00022553"/>
    </source>
</evidence>
<dbReference type="Gene3D" id="3.30.565.10">
    <property type="entry name" value="Histidine kinase-like ATPase, C-terminal domain"/>
    <property type="match status" value="1"/>
</dbReference>
<dbReference type="Proteomes" id="UP000000600">
    <property type="component" value="Unassembled WGS sequence"/>
</dbReference>
<dbReference type="PANTHER" id="PTHR43719">
    <property type="entry name" value="TWO-COMPONENT HISTIDINE KINASE"/>
    <property type="match status" value="1"/>
</dbReference>
<keyword evidence="1" id="KW-0597">Phosphoprotein</keyword>
<proteinExistence type="predicted"/>
<gene>
    <name evidence="2" type="ORF">GSPATT00020688001</name>
</gene>
<organism evidence="2 3">
    <name type="scientific">Paramecium tetraurelia</name>
    <dbReference type="NCBI Taxonomy" id="5888"/>
    <lineage>
        <taxon>Eukaryota</taxon>
        <taxon>Sar</taxon>
        <taxon>Alveolata</taxon>
        <taxon>Ciliophora</taxon>
        <taxon>Intramacronucleata</taxon>
        <taxon>Oligohymenophorea</taxon>
        <taxon>Peniculida</taxon>
        <taxon>Parameciidae</taxon>
        <taxon>Paramecium</taxon>
    </lineage>
</organism>
<dbReference type="InterPro" id="IPR050956">
    <property type="entry name" value="2C_system_His_kinase"/>
</dbReference>
<dbReference type="GeneID" id="5040217"/>
<evidence type="ECO:0000313" key="2">
    <source>
        <dbReference type="EMBL" id="CAK87035.1"/>
    </source>
</evidence>
<accession>A0DVG8</accession>
<dbReference type="HOGENOM" id="CLU_1356986_0_0_1"/>
<sequence>MYFLPSSQKLFEEYFSSRYQKEKLFSSPRPPIAKEYFRIRSQQLKEDIFLLQGIIVSNKISIVIIQDGTKQNELSKLEKNNKFKTKIVLSYSQELSKNSFKQCQIFLQTAIRDTKLDGLIKDQYLQTCLSVFKLQNHLINDIIDFSQINAKLLDLLFSQFKLQKIINEITEQFRFQFQFKNLSLAFETSRPMSLLTQIKTDY</sequence>
<keyword evidence="3" id="KW-1185">Reference proteome</keyword>
<dbReference type="RefSeq" id="XP_001454432.1">
    <property type="nucleotide sequence ID" value="XM_001454395.1"/>
</dbReference>
<dbReference type="OrthoDB" id="60033at2759"/>
<dbReference type="AlphaFoldDB" id="A0DVG8"/>
<dbReference type="InParanoid" id="A0DVG8"/>
<evidence type="ECO:0000313" key="3">
    <source>
        <dbReference type="Proteomes" id="UP000000600"/>
    </source>
</evidence>
<reference evidence="2 3" key="1">
    <citation type="journal article" date="2006" name="Nature">
        <title>Global trends of whole-genome duplications revealed by the ciliate Paramecium tetraurelia.</title>
        <authorList>
            <consortium name="Genoscope"/>
            <person name="Aury J.-M."/>
            <person name="Jaillon O."/>
            <person name="Duret L."/>
            <person name="Noel B."/>
            <person name="Jubin C."/>
            <person name="Porcel B.M."/>
            <person name="Segurens B."/>
            <person name="Daubin V."/>
            <person name="Anthouard V."/>
            <person name="Aiach N."/>
            <person name="Arnaiz O."/>
            <person name="Billaut A."/>
            <person name="Beisson J."/>
            <person name="Blanc I."/>
            <person name="Bouhouche K."/>
            <person name="Camara F."/>
            <person name="Duharcourt S."/>
            <person name="Guigo R."/>
            <person name="Gogendeau D."/>
            <person name="Katinka M."/>
            <person name="Keller A.-M."/>
            <person name="Kissmehl R."/>
            <person name="Klotz C."/>
            <person name="Koll F."/>
            <person name="Le Moue A."/>
            <person name="Lepere C."/>
            <person name="Malinsky S."/>
            <person name="Nowacki M."/>
            <person name="Nowak J.K."/>
            <person name="Plattner H."/>
            <person name="Poulain J."/>
            <person name="Ruiz F."/>
            <person name="Serrano V."/>
            <person name="Zagulski M."/>
            <person name="Dessen P."/>
            <person name="Betermier M."/>
            <person name="Weissenbach J."/>
            <person name="Scarpelli C."/>
            <person name="Schachter V."/>
            <person name="Sperling L."/>
            <person name="Meyer E."/>
            <person name="Cohen J."/>
            <person name="Wincker P."/>
        </authorList>
    </citation>
    <scope>NUCLEOTIDE SEQUENCE [LARGE SCALE GENOMIC DNA]</scope>
    <source>
        <strain evidence="2 3">Stock d4-2</strain>
    </source>
</reference>
<name>A0DVG8_PARTE</name>
<dbReference type="KEGG" id="ptm:GSPATT00020688001"/>